<dbReference type="EMBL" id="CAJNDS010000731">
    <property type="protein sequence ID" value="CAE7230793.1"/>
    <property type="molecule type" value="Genomic_DNA"/>
</dbReference>
<keyword evidence="2" id="KW-1185">Reference proteome</keyword>
<organism evidence="1 2">
    <name type="scientific">Symbiodinium natans</name>
    <dbReference type="NCBI Taxonomy" id="878477"/>
    <lineage>
        <taxon>Eukaryota</taxon>
        <taxon>Sar</taxon>
        <taxon>Alveolata</taxon>
        <taxon>Dinophyceae</taxon>
        <taxon>Suessiales</taxon>
        <taxon>Symbiodiniaceae</taxon>
        <taxon>Symbiodinium</taxon>
    </lineage>
</organism>
<protein>
    <submittedName>
        <fullName evidence="1">Uncharacterized protein</fullName>
    </submittedName>
</protein>
<evidence type="ECO:0000313" key="1">
    <source>
        <dbReference type="EMBL" id="CAE7230793.1"/>
    </source>
</evidence>
<dbReference type="AlphaFoldDB" id="A0A812KV95"/>
<accession>A0A812KV95</accession>
<proteinExistence type="predicted"/>
<sequence length="542" mass="59360">MVYECPAGGKESSCCKEATAPSIWLLDTFRCWASFGGRGDVYASGPLRSWCCLTHFETCFGAGFPPERCCVRPPEVSVANALGRGQTWGSLGKEYHARCRGEAQHPAGVHCVPSWFAGNSRTLLGHILYCGPKVTSFAFHLLMMVGMNYALSLHDPSSSLLGDSDLLASCFRFYDERLRANRFHALEIGAVLLSPTISDFRILEEGLGLDYVTRFVYTDARAKVVGLPTSSNGTWAWPILQLRNAYWKLSAVRYPFAYRSWAEPHFGDMSHCFGGDTTSGTRVYNSSVLRRSYDIEAARFHPDASVQTKCITPGTMAEAISANSAGMVVPYCIRLALKHAMQKLKGVWEVVAGPGAKLLPVFGSSLSVLRLGSANGEVMPWDYDADLVLIQEGLDVYKLQHQLEANGFTVRHGDVATPYAGAGGSELHLQTEYLDPELNATAEVDLWIELDGNSGTSEVLRRSHLQLNTLPVTVDSDVLHWTRFRGATAPRIMLPPEEMHGIKPVEGFQCPDHSACIPTGGFADGFLEGAMPDSFAKLDAWD</sequence>
<dbReference type="Proteomes" id="UP000604046">
    <property type="component" value="Unassembled WGS sequence"/>
</dbReference>
<comment type="caution">
    <text evidence="1">The sequence shown here is derived from an EMBL/GenBank/DDBJ whole genome shotgun (WGS) entry which is preliminary data.</text>
</comment>
<evidence type="ECO:0000313" key="2">
    <source>
        <dbReference type="Proteomes" id="UP000604046"/>
    </source>
</evidence>
<dbReference type="OrthoDB" id="406821at2759"/>
<gene>
    <name evidence="1" type="ORF">SNAT2548_LOCUS9409</name>
</gene>
<name>A0A812KV95_9DINO</name>
<reference evidence="1" key="1">
    <citation type="submission" date="2021-02" db="EMBL/GenBank/DDBJ databases">
        <authorList>
            <person name="Dougan E. K."/>
            <person name="Rhodes N."/>
            <person name="Thang M."/>
            <person name="Chan C."/>
        </authorList>
    </citation>
    <scope>NUCLEOTIDE SEQUENCE</scope>
</reference>